<dbReference type="EMBL" id="CP041186">
    <property type="protein sequence ID" value="QDG50294.1"/>
    <property type="molecule type" value="Genomic_DNA"/>
</dbReference>
<dbReference type="InterPro" id="IPR014284">
    <property type="entry name" value="RNA_pol_sigma-70_dom"/>
</dbReference>
<keyword evidence="4" id="KW-0804">Transcription</keyword>
<feature type="domain" description="RNA polymerase sigma factor 70 region 4 type 2" evidence="6">
    <location>
        <begin position="148"/>
        <end position="200"/>
    </location>
</feature>
<dbReference type="Pfam" id="PF08281">
    <property type="entry name" value="Sigma70_r4_2"/>
    <property type="match status" value="1"/>
</dbReference>
<comment type="similarity">
    <text evidence="1">Belongs to the sigma-70 factor family. ECF subfamily.</text>
</comment>
<dbReference type="CDD" id="cd06171">
    <property type="entry name" value="Sigma70_r4"/>
    <property type="match status" value="1"/>
</dbReference>
<accession>A0A5B8Y0R8</accession>
<evidence type="ECO:0000256" key="1">
    <source>
        <dbReference type="ARBA" id="ARBA00010641"/>
    </source>
</evidence>
<dbReference type="AlphaFoldDB" id="A0A4Y6PPQ5"/>
<keyword evidence="8" id="KW-1185">Reference proteome</keyword>
<keyword evidence="3" id="KW-0731">Sigma factor</keyword>
<dbReference type="GO" id="GO:0016987">
    <property type="term" value="F:sigma factor activity"/>
    <property type="evidence" value="ECO:0007669"/>
    <property type="project" value="UniProtKB-KW"/>
</dbReference>
<keyword evidence="2" id="KW-0805">Transcription regulation</keyword>
<dbReference type="InterPro" id="IPR013249">
    <property type="entry name" value="RNA_pol_sigma70_r4_t2"/>
</dbReference>
<evidence type="ECO:0000313" key="7">
    <source>
        <dbReference type="EMBL" id="QDG50294.1"/>
    </source>
</evidence>
<accession>A0A4Y6PPQ5</accession>
<reference evidence="7 8" key="1">
    <citation type="submission" date="2019-06" db="EMBL/GenBank/DDBJ databases">
        <title>Persicimonas caeni gen. nov., sp. nov., a predatory bacterium isolated from solar saltern.</title>
        <authorList>
            <person name="Wang S."/>
        </authorList>
    </citation>
    <scope>NUCLEOTIDE SEQUENCE [LARGE SCALE GENOMIC DNA]</scope>
    <source>
        <strain evidence="7 8">YN101</strain>
    </source>
</reference>
<gene>
    <name evidence="7" type="ORF">FIV42_05970</name>
</gene>
<dbReference type="PANTHER" id="PTHR43133">
    <property type="entry name" value="RNA POLYMERASE ECF-TYPE SIGMA FACTO"/>
    <property type="match status" value="1"/>
</dbReference>
<dbReference type="OrthoDB" id="9780326at2"/>
<dbReference type="Proteomes" id="UP000315995">
    <property type="component" value="Chromosome"/>
</dbReference>
<name>A0A4Y6PPQ5_PERCE</name>
<dbReference type="Gene3D" id="1.10.10.10">
    <property type="entry name" value="Winged helix-like DNA-binding domain superfamily/Winged helix DNA-binding domain"/>
    <property type="match status" value="1"/>
</dbReference>
<dbReference type="InterPro" id="IPR039425">
    <property type="entry name" value="RNA_pol_sigma-70-like"/>
</dbReference>
<feature type="domain" description="RNA polymerase sigma-70 region 2" evidence="5">
    <location>
        <begin position="40"/>
        <end position="108"/>
    </location>
</feature>
<dbReference type="GO" id="GO:0006352">
    <property type="term" value="P:DNA-templated transcription initiation"/>
    <property type="evidence" value="ECO:0007669"/>
    <property type="project" value="InterPro"/>
</dbReference>
<evidence type="ECO:0000259" key="6">
    <source>
        <dbReference type="Pfam" id="PF08281"/>
    </source>
</evidence>
<dbReference type="InterPro" id="IPR036388">
    <property type="entry name" value="WH-like_DNA-bd_sf"/>
</dbReference>
<dbReference type="SUPFAM" id="SSF88659">
    <property type="entry name" value="Sigma3 and sigma4 domains of RNA polymerase sigma factors"/>
    <property type="match status" value="1"/>
</dbReference>
<evidence type="ECO:0000259" key="5">
    <source>
        <dbReference type="Pfam" id="PF04542"/>
    </source>
</evidence>
<dbReference type="InterPro" id="IPR013325">
    <property type="entry name" value="RNA_pol_sigma_r2"/>
</dbReference>
<proteinExistence type="inferred from homology"/>
<dbReference type="SUPFAM" id="SSF88946">
    <property type="entry name" value="Sigma2 domain of RNA polymerase sigma factors"/>
    <property type="match status" value="1"/>
</dbReference>
<dbReference type="Pfam" id="PF04542">
    <property type="entry name" value="Sigma70_r2"/>
    <property type="match status" value="1"/>
</dbReference>
<sequence length="221" mass="25896">MELQALGRLERSRVTFCPECSDRELVDRTNAGSWAAFEELVDRYQDQFHRLAWSYMKNEADAQDVVQVAFLKIYRNLEGFRGDAKFKNWAYRIVVNTALSRIRKERRRREVALDDVSPDFDERDEAPITLADWRVRADEALENRELRQKIVEAVDELEPKYQSIFLLYEVEGLSLDEIGEVVGLTVPGVKSRLHRARLFLRATLERYLRDMGPELTNLGRE</sequence>
<protein>
    <submittedName>
        <fullName evidence="7">Sigma-70 family RNA polymerase sigma factor</fullName>
    </submittedName>
</protein>
<evidence type="ECO:0000256" key="3">
    <source>
        <dbReference type="ARBA" id="ARBA00023082"/>
    </source>
</evidence>
<dbReference type="InterPro" id="IPR013324">
    <property type="entry name" value="RNA_pol_sigma_r3/r4-like"/>
</dbReference>
<evidence type="ECO:0000256" key="4">
    <source>
        <dbReference type="ARBA" id="ARBA00023163"/>
    </source>
</evidence>
<evidence type="ECO:0000256" key="2">
    <source>
        <dbReference type="ARBA" id="ARBA00023015"/>
    </source>
</evidence>
<dbReference type="NCBIfam" id="TIGR02937">
    <property type="entry name" value="sigma70-ECF"/>
    <property type="match status" value="1"/>
</dbReference>
<dbReference type="InterPro" id="IPR007627">
    <property type="entry name" value="RNA_pol_sigma70_r2"/>
</dbReference>
<evidence type="ECO:0000313" key="8">
    <source>
        <dbReference type="Proteomes" id="UP000315995"/>
    </source>
</evidence>
<organism evidence="7 8">
    <name type="scientific">Persicimonas caeni</name>
    <dbReference type="NCBI Taxonomy" id="2292766"/>
    <lineage>
        <taxon>Bacteria</taxon>
        <taxon>Deltaproteobacteria</taxon>
        <taxon>Bradymonadales</taxon>
        <taxon>Bradymonadaceae</taxon>
        <taxon>Persicimonas</taxon>
    </lineage>
</organism>
<dbReference type="PANTHER" id="PTHR43133:SF51">
    <property type="entry name" value="RNA POLYMERASE SIGMA FACTOR"/>
    <property type="match status" value="1"/>
</dbReference>
<dbReference type="Gene3D" id="1.10.1740.10">
    <property type="match status" value="1"/>
</dbReference>
<dbReference type="RefSeq" id="WP_141196790.1">
    <property type="nucleotide sequence ID" value="NZ_CP041186.1"/>
</dbReference>
<dbReference type="GO" id="GO:0003677">
    <property type="term" value="F:DNA binding"/>
    <property type="evidence" value="ECO:0007669"/>
    <property type="project" value="InterPro"/>
</dbReference>